<comment type="cofactor">
    <cofactor evidence="1">
        <name>heme</name>
        <dbReference type="ChEBI" id="CHEBI:30413"/>
    </cofactor>
</comment>
<dbReference type="GO" id="GO:0016705">
    <property type="term" value="F:oxidoreductase activity, acting on paired donors, with incorporation or reduction of molecular oxygen"/>
    <property type="evidence" value="ECO:0007669"/>
    <property type="project" value="InterPro"/>
</dbReference>
<dbReference type="PANTHER" id="PTHR46300:SF2">
    <property type="entry name" value="CYTOCHROME P450 MONOOXYGENASE ALNH-RELATED"/>
    <property type="match status" value="1"/>
</dbReference>
<evidence type="ECO:0000256" key="6">
    <source>
        <dbReference type="ARBA" id="ARBA00022723"/>
    </source>
</evidence>
<dbReference type="AlphaFoldDB" id="A0AAD4BQN7"/>
<organism evidence="12 13">
    <name type="scientific">Boletus edulis BED1</name>
    <dbReference type="NCBI Taxonomy" id="1328754"/>
    <lineage>
        <taxon>Eukaryota</taxon>
        <taxon>Fungi</taxon>
        <taxon>Dikarya</taxon>
        <taxon>Basidiomycota</taxon>
        <taxon>Agaricomycotina</taxon>
        <taxon>Agaricomycetes</taxon>
        <taxon>Agaricomycetidae</taxon>
        <taxon>Boletales</taxon>
        <taxon>Boletineae</taxon>
        <taxon>Boletaceae</taxon>
        <taxon>Boletoideae</taxon>
        <taxon>Boletus</taxon>
    </lineage>
</organism>
<dbReference type="InterPro" id="IPR036396">
    <property type="entry name" value="Cyt_P450_sf"/>
</dbReference>
<dbReference type="GO" id="GO:0016020">
    <property type="term" value="C:membrane"/>
    <property type="evidence" value="ECO:0007669"/>
    <property type="project" value="UniProtKB-SubCell"/>
</dbReference>
<dbReference type="GO" id="GO:0005506">
    <property type="term" value="F:iron ion binding"/>
    <property type="evidence" value="ECO:0007669"/>
    <property type="project" value="InterPro"/>
</dbReference>
<comment type="similarity">
    <text evidence="3">Belongs to the cytochrome P450 family.</text>
</comment>
<accession>A0AAD4BQN7</accession>
<evidence type="ECO:0000256" key="7">
    <source>
        <dbReference type="ARBA" id="ARBA00022989"/>
    </source>
</evidence>
<dbReference type="Proteomes" id="UP001194468">
    <property type="component" value="Unassembled WGS sequence"/>
</dbReference>
<keyword evidence="8" id="KW-0560">Oxidoreductase</keyword>
<evidence type="ECO:0000256" key="1">
    <source>
        <dbReference type="ARBA" id="ARBA00001971"/>
    </source>
</evidence>
<dbReference type="InterPro" id="IPR050364">
    <property type="entry name" value="Cytochrome_P450_fung"/>
</dbReference>
<dbReference type="EMBL" id="WHUW01000018">
    <property type="protein sequence ID" value="KAF8437645.1"/>
    <property type="molecule type" value="Genomic_DNA"/>
</dbReference>
<keyword evidence="6" id="KW-0479">Metal-binding</keyword>
<gene>
    <name evidence="12" type="ORF">L210DRAFT_3405399</name>
</gene>
<keyword evidence="7" id="KW-1133">Transmembrane helix</keyword>
<name>A0AAD4BQN7_BOLED</name>
<comment type="caution">
    <text evidence="12">The sequence shown here is derived from an EMBL/GenBank/DDBJ whole genome shotgun (WGS) entry which is preliminary data.</text>
</comment>
<evidence type="ECO:0000256" key="11">
    <source>
        <dbReference type="ARBA" id="ARBA00023136"/>
    </source>
</evidence>
<evidence type="ECO:0000256" key="10">
    <source>
        <dbReference type="ARBA" id="ARBA00023033"/>
    </source>
</evidence>
<dbReference type="GO" id="GO:0004497">
    <property type="term" value="F:monooxygenase activity"/>
    <property type="evidence" value="ECO:0007669"/>
    <property type="project" value="UniProtKB-KW"/>
</dbReference>
<evidence type="ECO:0000256" key="3">
    <source>
        <dbReference type="ARBA" id="ARBA00010617"/>
    </source>
</evidence>
<protein>
    <submittedName>
        <fullName evidence="12">Cytochrome P450</fullName>
    </submittedName>
</protein>
<keyword evidence="10" id="KW-0503">Monooxygenase</keyword>
<evidence type="ECO:0000256" key="8">
    <source>
        <dbReference type="ARBA" id="ARBA00023002"/>
    </source>
</evidence>
<sequence length="147" mass="16701">VSKRAQAEIDTVVGTDRLPDFGDRPALPYVNATIREGVLKLSLAGVWHATSNSDIYNDQHISEDSNISSMKNAFVRAISRDEARFLNAEDFVTERFLNDGGRFKDNDPMDYVFGRRICPGSHMCRFAGRMVHTFYQDNTQQHKTLVE</sequence>
<evidence type="ECO:0000256" key="9">
    <source>
        <dbReference type="ARBA" id="ARBA00023004"/>
    </source>
</evidence>
<keyword evidence="9" id="KW-0408">Iron</keyword>
<keyword evidence="5" id="KW-0812">Transmembrane</keyword>
<reference evidence="12" key="2">
    <citation type="journal article" date="2020" name="Nat. Commun.">
        <title>Large-scale genome sequencing of mycorrhizal fungi provides insights into the early evolution of symbiotic traits.</title>
        <authorList>
            <person name="Miyauchi S."/>
            <person name="Kiss E."/>
            <person name="Kuo A."/>
            <person name="Drula E."/>
            <person name="Kohler A."/>
            <person name="Sanchez-Garcia M."/>
            <person name="Morin E."/>
            <person name="Andreopoulos B."/>
            <person name="Barry K.W."/>
            <person name="Bonito G."/>
            <person name="Buee M."/>
            <person name="Carver A."/>
            <person name="Chen C."/>
            <person name="Cichocki N."/>
            <person name="Clum A."/>
            <person name="Culley D."/>
            <person name="Crous P.W."/>
            <person name="Fauchery L."/>
            <person name="Girlanda M."/>
            <person name="Hayes R.D."/>
            <person name="Keri Z."/>
            <person name="LaButti K."/>
            <person name="Lipzen A."/>
            <person name="Lombard V."/>
            <person name="Magnuson J."/>
            <person name="Maillard F."/>
            <person name="Murat C."/>
            <person name="Nolan M."/>
            <person name="Ohm R.A."/>
            <person name="Pangilinan J."/>
            <person name="Pereira M.F."/>
            <person name="Perotto S."/>
            <person name="Peter M."/>
            <person name="Pfister S."/>
            <person name="Riley R."/>
            <person name="Sitrit Y."/>
            <person name="Stielow J.B."/>
            <person name="Szollosi G."/>
            <person name="Zifcakova L."/>
            <person name="Stursova M."/>
            <person name="Spatafora J.W."/>
            <person name="Tedersoo L."/>
            <person name="Vaario L.M."/>
            <person name="Yamada A."/>
            <person name="Yan M."/>
            <person name="Wang P."/>
            <person name="Xu J."/>
            <person name="Bruns T."/>
            <person name="Baldrian P."/>
            <person name="Vilgalys R."/>
            <person name="Dunand C."/>
            <person name="Henrissat B."/>
            <person name="Grigoriev I.V."/>
            <person name="Hibbett D."/>
            <person name="Nagy L.G."/>
            <person name="Martin F.M."/>
        </authorList>
    </citation>
    <scope>NUCLEOTIDE SEQUENCE</scope>
    <source>
        <strain evidence="12">BED1</strain>
    </source>
</reference>
<comment type="subcellular location">
    <subcellularLocation>
        <location evidence="2">Membrane</location>
        <topology evidence="2">Single-pass membrane protein</topology>
    </subcellularLocation>
</comment>
<dbReference type="SUPFAM" id="SSF48264">
    <property type="entry name" value="Cytochrome P450"/>
    <property type="match status" value="1"/>
</dbReference>
<dbReference type="PANTHER" id="PTHR46300">
    <property type="entry name" value="P450, PUTATIVE (EUROFUNG)-RELATED-RELATED"/>
    <property type="match status" value="1"/>
</dbReference>
<evidence type="ECO:0000256" key="2">
    <source>
        <dbReference type="ARBA" id="ARBA00004167"/>
    </source>
</evidence>
<evidence type="ECO:0000313" key="13">
    <source>
        <dbReference type="Proteomes" id="UP001194468"/>
    </source>
</evidence>
<keyword evidence="13" id="KW-1185">Reference proteome</keyword>
<keyword evidence="4" id="KW-0349">Heme</keyword>
<keyword evidence="11" id="KW-0472">Membrane</keyword>
<evidence type="ECO:0000313" key="12">
    <source>
        <dbReference type="EMBL" id="KAF8437645.1"/>
    </source>
</evidence>
<dbReference type="InterPro" id="IPR001128">
    <property type="entry name" value="Cyt_P450"/>
</dbReference>
<dbReference type="GO" id="GO:0020037">
    <property type="term" value="F:heme binding"/>
    <property type="evidence" value="ECO:0007669"/>
    <property type="project" value="InterPro"/>
</dbReference>
<reference evidence="12" key="1">
    <citation type="submission" date="2019-10" db="EMBL/GenBank/DDBJ databases">
        <authorList>
            <consortium name="DOE Joint Genome Institute"/>
            <person name="Kuo A."/>
            <person name="Miyauchi S."/>
            <person name="Kiss E."/>
            <person name="Drula E."/>
            <person name="Kohler A."/>
            <person name="Sanchez-Garcia M."/>
            <person name="Andreopoulos B."/>
            <person name="Barry K.W."/>
            <person name="Bonito G."/>
            <person name="Buee M."/>
            <person name="Carver A."/>
            <person name="Chen C."/>
            <person name="Cichocki N."/>
            <person name="Clum A."/>
            <person name="Culley D."/>
            <person name="Crous P.W."/>
            <person name="Fauchery L."/>
            <person name="Girlanda M."/>
            <person name="Hayes R."/>
            <person name="Keri Z."/>
            <person name="LaButti K."/>
            <person name="Lipzen A."/>
            <person name="Lombard V."/>
            <person name="Magnuson J."/>
            <person name="Maillard F."/>
            <person name="Morin E."/>
            <person name="Murat C."/>
            <person name="Nolan M."/>
            <person name="Ohm R."/>
            <person name="Pangilinan J."/>
            <person name="Pereira M."/>
            <person name="Perotto S."/>
            <person name="Peter M."/>
            <person name="Riley R."/>
            <person name="Sitrit Y."/>
            <person name="Stielow B."/>
            <person name="Szollosi G."/>
            <person name="Zifcakova L."/>
            <person name="Stursova M."/>
            <person name="Spatafora J.W."/>
            <person name="Tedersoo L."/>
            <person name="Vaario L.-M."/>
            <person name="Yamada A."/>
            <person name="Yan M."/>
            <person name="Wang P."/>
            <person name="Xu J."/>
            <person name="Bruns T."/>
            <person name="Baldrian P."/>
            <person name="Vilgalys R."/>
            <person name="Henrissat B."/>
            <person name="Grigoriev I.V."/>
            <person name="Hibbett D."/>
            <person name="Nagy L.G."/>
            <person name="Martin F.M."/>
        </authorList>
    </citation>
    <scope>NUCLEOTIDE SEQUENCE</scope>
    <source>
        <strain evidence="12">BED1</strain>
    </source>
</reference>
<evidence type="ECO:0000256" key="5">
    <source>
        <dbReference type="ARBA" id="ARBA00022692"/>
    </source>
</evidence>
<evidence type="ECO:0000256" key="4">
    <source>
        <dbReference type="ARBA" id="ARBA00022617"/>
    </source>
</evidence>
<dbReference type="Gene3D" id="1.10.630.10">
    <property type="entry name" value="Cytochrome P450"/>
    <property type="match status" value="1"/>
</dbReference>
<dbReference type="Pfam" id="PF00067">
    <property type="entry name" value="p450"/>
    <property type="match status" value="1"/>
</dbReference>
<feature type="non-terminal residue" evidence="12">
    <location>
        <position position="147"/>
    </location>
</feature>
<proteinExistence type="inferred from homology"/>